<sequence length="364" mass="38867">MHNVQTAERTQAAALDPAKINECVTRAVVDLSAGYGGVMISLGNRLGLYKAMAGAGPLSSREIARRAGCAERYVREWLNAQVAGGYVLFHAISETYELTPEQAFVLADEDSPAFIPNGWSTVASMWSDETKAVEAFRTGKGIAWGDHDGRLFCGVAAFYRNAYRGSLVQEWLPALDGVVERLEAGAVVADIGCGQGHSTTLMAESFPASRFYGFDTHPGSIAEAERIAAAAGVAARTRFATARAADYPGTGYDLICFFDCLHDMGDPLSAARHAAEALAPGGTVMLVEPFANDRVEDNISPVARLYYSASTTICCAHAISEGGHLVLGAQAGEARLADVFRKAGFTRFRRAAETPFNLVLEARL</sequence>
<dbReference type="AlphaFoldDB" id="A0A964T7S0"/>
<name>A0A964T7S0_9HYPH</name>
<dbReference type="Pfam" id="PF13489">
    <property type="entry name" value="Methyltransf_23"/>
    <property type="match status" value="1"/>
</dbReference>
<keyword evidence="2" id="KW-0489">Methyltransferase</keyword>
<evidence type="ECO:0000313" key="2">
    <source>
        <dbReference type="EMBL" id="MYZ48927.1"/>
    </source>
</evidence>
<dbReference type="GO" id="GO:0008168">
    <property type="term" value="F:methyltransferase activity"/>
    <property type="evidence" value="ECO:0007669"/>
    <property type="project" value="UniProtKB-KW"/>
</dbReference>
<keyword evidence="3" id="KW-1185">Reference proteome</keyword>
<dbReference type="SUPFAM" id="SSF46785">
    <property type="entry name" value="Winged helix' DNA-binding domain"/>
    <property type="match status" value="1"/>
</dbReference>
<dbReference type="GO" id="GO:0032259">
    <property type="term" value="P:methylation"/>
    <property type="evidence" value="ECO:0007669"/>
    <property type="project" value="UniProtKB-KW"/>
</dbReference>
<dbReference type="SUPFAM" id="SSF53335">
    <property type="entry name" value="S-adenosyl-L-methionine-dependent methyltransferases"/>
    <property type="match status" value="1"/>
</dbReference>
<dbReference type="InterPro" id="IPR036388">
    <property type="entry name" value="WH-like_DNA-bd_sf"/>
</dbReference>
<dbReference type="InterPro" id="IPR053173">
    <property type="entry name" value="SAM-binding_MTase"/>
</dbReference>
<gene>
    <name evidence="2" type="ORF">E4O86_14525</name>
</gene>
<dbReference type="PANTHER" id="PTHR45128:SF2">
    <property type="entry name" value="METHYLTRANSFERASE DOMAIN-CONTAINING PROTEIN"/>
    <property type="match status" value="1"/>
</dbReference>
<dbReference type="InterPro" id="IPR036390">
    <property type="entry name" value="WH_DNA-bd_sf"/>
</dbReference>
<dbReference type="Proteomes" id="UP000773614">
    <property type="component" value="Unassembled WGS sequence"/>
</dbReference>
<feature type="domain" description="S-adenosylmethionine-dependent methyltransferase Rv2258c-like winged HTH" evidence="1">
    <location>
        <begin position="37"/>
        <end position="106"/>
    </location>
</feature>
<reference evidence="2" key="1">
    <citation type="submission" date="2019-03" db="EMBL/GenBank/DDBJ databases">
        <title>Afifella sp. nov., isolated from activated sludge.</title>
        <authorList>
            <person name="Li Q."/>
            <person name="Liu Y."/>
        </authorList>
    </citation>
    <scope>NUCLEOTIDE SEQUENCE</scope>
    <source>
        <strain evidence="2">L72</strain>
    </source>
</reference>
<dbReference type="PANTHER" id="PTHR45128">
    <property type="entry name" value="METHYLTRANSFERASE TYPE 11"/>
    <property type="match status" value="1"/>
</dbReference>
<evidence type="ECO:0000313" key="3">
    <source>
        <dbReference type="Proteomes" id="UP000773614"/>
    </source>
</evidence>
<dbReference type="Gene3D" id="1.10.10.10">
    <property type="entry name" value="Winged helix-like DNA-binding domain superfamily/Winged helix DNA-binding domain"/>
    <property type="match status" value="1"/>
</dbReference>
<evidence type="ECO:0000259" key="1">
    <source>
        <dbReference type="Pfam" id="PF21320"/>
    </source>
</evidence>
<dbReference type="InterPro" id="IPR029063">
    <property type="entry name" value="SAM-dependent_MTases_sf"/>
</dbReference>
<proteinExistence type="predicted"/>
<dbReference type="RefSeq" id="WP_161141274.1">
    <property type="nucleotide sequence ID" value="NZ_SPKJ01000053.1"/>
</dbReference>
<keyword evidence="2" id="KW-0808">Transferase</keyword>
<comment type="caution">
    <text evidence="2">The sequence shown here is derived from an EMBL/GenBank/DDBJ whole genome shotgun (WGS) entry which is preliminary data.</text>
</comment>
<protein>
    <submittedName>
        <fullName evidence="2">Methyltransferase domain-containing protein</fullName>
    </submittedName>
</protein>
<dbReference type="OrthoDB" id="9801363at2"/>
<organism evidence="2 3">
    <name type="scientific">Propylenella binzhouense</name>
    <dbReference type="NCBI Taxonomy" id="2555902"/>
    <lineage>
        <taxon>Bacteria</taxon>
        <taxon>Pseudomonadati</taxon>
        <taxon>Pseudomonadota</taxon>
        <taxon>Alphaproteobacteria</taxon>
        <taxon>Hyphomicrobiales</taxon>
        <taxon>Propylenellaceae</taxon>
        <taxon>Propylenella</taxon>
    </lineage>
</organism>
<dbReference type="EMBL" id="SPKJ01000053">
    <property type="protein sequence ID" value="MYZ48927.1"/>
    <property type="molecule type" value="Genomic_DNA"/>
</dbReference>
<dbReference type="InterPro" id="IPR048711">
    <property type="entry name" value="WHD_Rv2258c"/>
</dbReference>
<dbReference type="Pfam" id="PF21320">
    <property type="entry name" value="WHD_Rv2258c"/>
    <property type="match status" value="1"/>
</dbReference>
<accession>A0A964T7S0</accession>
<dbReference type="Gene3D" id="3.40.50.150">
    <property type="entry name" value="Vaccinia Virus protein VP39"/>
    <property type="match status" value="1"/>
</dbReference>